<comment type="caution">
    <text evidence="1">The sequence shown here is derived from an EMBL/GenBank/DDBJ whole genome shotgun (WGS) entry which is preliminary data.</text>
</comment>
<dbReference type="EMBL" id="CAJVPM010032864">
    <property type="protein sequence ID" value="CAG8683729.1"/>
    <property type="molecule type" value="Genomic_DNA"/>
</dbReference>
<sequence>GILLRDDSESRAILTIHSYRRSGHSDLITDDSCESTGWCLRICSSPLESHDMLAST</sequence>
<proteinExistence type="predicted"/>
<protein>
    <submittedName>
        <fullName evidence="1">5250_t:CDS:1</fullName>
    </submittedName>
</protein>
<organism evidence="1 2">
    <name type="scientific">Scutellospora calospora</name>
    <dbReference type="NCBI Taxonomy" id="85575"/>
    <lineage>
        <taxon>Eukaryota</taxon>
        <taxon>Fungi</taxon>
        <taxon>Fungi incertae sedis</taxon>
        <taxon>Mucoromycota</taxon>
        <taxon>Glomeromycotina</taxon>
        <taxon>Glomeromycetes</taxon>
        <taxon>Diversisporales</taxon>
        <taxon>Gigasporaceae</taxon>
        <taxon>Scutellospora</taxon>
    </lineage>
</organism>
<evidence type="ECO:0000313" key="2">
    <source>
        <dbReference type="Proteomes" id="UP000789860"/>
    </source>
</evidence>
<reference evidence="1" key="1">
    <citation type="submission" date="2021-06" db="EMBL/GenBank/DDBJ databases">
        <authorList>
            <person name="Kallberg Y."/>
            <person name="Tangrot J."/>
            <person name="Rosling A."/>
        </authorList>
    </citation>
    <scope>NUCLEOTIDE SEQUENCE</scope>
    <source>
        <strain evidence="1">AU212A</strain>
    </source>
</reference>
<evidence type="ECO:0000313" key="1">
    <source>
        <dbReference type="EMBL" id="CAG8683729.1"/>
    </source>
</evidence>
<feature type="non-terminal residue" evidence="1">
    <location>
        <position position="1"/>
    </location>
</feature>
<name>A0ACA9P4R7_9GLOM</name>
<dbReference type="Proteomes" id="UP000789860">
    <property type="component" value="Unassembled WGS sequence"/>
</dbReference>
<accession>A0ACA9P4R7</accession>
<gene>
    <name evidence="1" type="ORF">SCALOS_LOCUS9828</name>
</gene>
<keyword evidence="2" id="KW-1185">Reference proteome</keyword>